<feature type="compositionally biased region" description="Polar residues" evidence="1">
    <location>
        <begin position="230"/>
        <end position="249"/>
    </location>
</feature>
<feature type="compositionally biased region" description="Basic and acidic residues" evidence="1">
    <location>
        <begin position="83"/>
        <end position="103"/>
    </location>
</feature>
<feature type="compositionally biased region" description="Polar residues" evidence="1">
    <location>
        <begin position="522"/>
        <end position="531"/>
    </location>
</feature>
<dbReference type="GeneID" id="29115252"/>
<feature type="region of interest" description="Disordered" evidence="1">
    <location>
        <begin position="699"/>
        <end position="722"/>
    </location>
</feature>
<evidence type="ECO:0000313" key="3">
    <source>
        <dbReference type="Proteomes" id="UP000077248"/>
    </source>
</evidence>
<feature type="compositionally biased region" description="Basic and acidic residues" evidence="1">
    <location>
        <begin position="187"/>
        <end position="203"/>
    </location>
</feature>
<feature type="compositionally biased region" description="Low complexity" evidence="1">
    <location>
        <begin position="266"/>
        <end position="287"/>
    </location>
</feature>
<evidence type="ECO:0000313" key="2">
    <source>
        <dbReference type="EMBL" id="OAG22542.1"/>
    </source>
</evidence>
<proteinExistence type="predicted"/>
<reference evidence="2 3" key="1">
    <citation type="submission" date="2016-05" db="EMBL/GenBank/DDBJ databases">
        <title>Comparative analysis of secretome profiles of manganese(II)-oxidizing ascomycete fungi.</title>
        <authorList>
            <consortium name="DOE Joint Genome Institute"/>
            <person name="Zeiner C.A."/>
            <person name="Purvine S.O."/>
            <person name="Zink E.M."/>
            <person name="Wu S."/>
            <person name="Pasa-Tolic L."/>
            <person name="Chaput D.L."/>
            <person name="Haridas S."/>
            <person name="Grigoriev I.V."/>
            <person name="Santelli C.M."/>
            <person name="Hansel C.M."/>
        </authorList>
    </citation>
    <scope>NUCLEOTIDE SEQUENCE [LARGE SCALE GENOMIC DNA]</scope>
    <source>
        <strain evidence="2 3">SRC1lrK2f</strain>
    </source>
</reference>
<dbReference type="RefSeq" id="XP_018387963.1">
    <property type="nucleotide sequence ID" value="XM_018529658.1"/>
</dbReference>
<feature type="region of interest" description="Disordered" evidence="1">
    <location>
        <begin position="488"/>
        <end position="542"/>
    </location>
</feature>
<dbReference type="OMA" id="GARASFY"/>
<protein>
    <submittedName>
        <fullName evidence="2">Uncharacterized protein</fullName>
    </submittedName>
</protein>
<gene>
    <name evidence="2" type="ORF">CC77DRAFT_1093040</name>
</gene>
<feature type="region of interest" description="Disordered" evidence="1">
    <location>
        <begin position="438"/>
        <end position="457"/>
    </location>
</feature>
<evidence type="ECO:0000256" key="1">
    <source>
        <dbReference type="SAM" id="MobiDB-lite"/>
    </source>
</evidence>
<feature type="region of interest" description="Disordered" evidence="1">
    <location>
        <begin position="647"/>
        <end position="676"/>
    </location>
</feature>
<feature type="compositionally biased region" description="Polar residues" evidence="1">
    <location>
        <begin position="125"/>
        <end position="136"/>
    </location>
</feature>
<feature type="compositionally biased region" description="Basic and acidic residues" evidence="1">
    <location>
        <begin position="254"/>
        <end position="265"/>
    </location>
</feature>
<dbReference type="EMBL" id="KV441474">
    <property type="protein sequence ID" value="OAG22542.1"/>
    <property type="molecule type" value="Genomic_DNA"/>
</dbReference>
<feature type="compositionally biased region" description="Polar residues" evidence="1">
    <location>
        <begin position="57"/>
        <end position="69"/>
    </location>
</feature>
<dbReference type="VEuPathDB" id="FungiDB:CC77DRAFT_1093040"/>
<feature type="region of interest" description="Disordered" evidence="1">
    <location>
        <begin position="1"/>
        <end position="322"/>
    </location>
</feature>
<dbReference type="KEGG" id="aalt:CC77DRAFT_1093040"/>
<feature type="compositionally biased region" description="Polar residues" evidence="1">
    <location>
        <begin position="438"/>
        <end position="454"/>
    </location>
</feature>
<name>A0A177DU80_ALTAL</name>
<feature type="compositionally biased region" description="Pro residues" evidence="1">
    <location>
        <begin position="707"/>
        <end position="717"/>
    </location>
</feature>
<feature type="region of interest" description="Disordered" evidence="1">
    <location>
        <begin position="379"/>
        <end position="404"/>
    </location>
</feature>
<accession>A0A177DU80</accession>
<feature type="region of interest" description="Disordered" evidence="1">
    <location>
        <begin position="569"/>
        <end position="588"/>
    </location>
</feature>
<keyword evidence="3" id="KW-1185">Reference proteome</keyword>
<feature type="compositionally biased region" description="Polar residues" evidence="1">
    <location>
        <begin position="766"/>
        <end position="798"/>
    </location>
</feature>
<feature type="compositionally biased region" description="Polar residues" evidence="1">
    <location>
        <begin position="654"/>
        <end position="664"/>
    </location>
</feature>
<dbReference type="Proteomes" id="UP000077248">
    <property type="component" value="Unassembled WGS sequence"/>
</dbReference>
<dbReference type="AlphaFoldDB" id="A0A177DU80"/>
<feature type="region of interest" description="Disordered" evidence="1">
    <location>
        <begin position="738"/>
        <end position="806"/>
    </location>
</feature>
<sequence length="1046" mass="114226">MDHWGDPWADNNADDQKSPTKNEVTAPQPPALAPAPVLLNGFLDDAGWGNEDESFGDWTTSSEQDTTVAIPTETRIAEPSPLKNEHAIEDGPRWDIEEKHEDNLSLEGDTWAAQTEDTSDADNVASDTSDTSTTIQLDKASDQAPVAPSNRLQPDDDSSARPSTSPSEASRHEAPPESPRTSFEEEAVNKKQTAEATEPEKEVQSQITNDEDSEAEVESSSNDSADEEFGTSTEDTLLTEAPSGQSKITQDAAGDTKEALSERSTSRPGSPAASSSAAAAASHNAGAYELDKTLLDELFPPDGAAEEPEEAPDDPVYSTSGRKAWYRLTRKQTMREFNSGNGDDNYIRVTWAGSEVRSEVNKTVARWAREDRLSGTGPGARASFYWDTPAPPEPINPRGHLRTKTSVPTPRVIEAAPARQSLPPVSADTQIAFNWSSTTTTTDPWKQDSPSLRSISPPVVPKPTAVVNAQTQELRAVSIDLARDVGVTQGQTSTETPAVATKAIPPPAPTTTLASPWEELSTPHTNTLNQEQRTDVPTDDEDDWGEMISSPTVSTPPSAFPSSIPATLDSTVSTSAPLPTTPPTQDRSADAMHIVRLRSTISPTSAIFGPKSFVPFNAEQGPIGPGRLKSAKRSTTVTPEKIKIEVSSKPVRETIQQDQVQVDTSPAHDTPDANEVVSSEVKIAETNDTQDDDFSAFASSTLEPEPVRPSTPPPFPAMPNESTVDAWADADFSFFESAPASRAPAQATRDPSDPFSVFETPPRPSSVASSAKTFTRSSPPRNVTPPSIQPLTGATNSAQRRKNEEEQDAQCLQTLIANGRSLISDIARWPLVVQENSLKHRTVSELHEVASSWLERSPLFRSDLDELGEYLELLPGFSINGIKVIENGTMGNPWIVLLEQDDRRRWYDSSCHQMELLKNSEGNKLQYRRFLTQFMWMRENAPKRMFAKEFSGKYQERTLDTESRDVLRQAESLSAMSPPPTLKYVAIIEAHTDKAFFKFSPSDINEKKRKIINSAKDMCTQMVSKGYGGKVKRQDIMDTALNMAKK</sequence>
<feature type="compositionally biased region" description="Acidic residues" evidence="1">
    <location>
        <begin position="304"/>
        <end position="313"/>
    </location>
</feature>
<organism evidence="2 3">
    <name type="scientific">Alternaria alternata</name>
    <name type="common">Alternaria rot fungus</name>
    <name type="synonym">Torula alternata</name>
    <dbReference type="NCBI Taxonomy" id="5599"/>
    <lineage>
        <taxon>Eukaryota</taxon>
        <taxon>Fungi</taxon>
        <taxon>Dikarya</taxon>
        <taxon>Ascomycota</taxon>
        <taxon>Pezizomycotina</taxon>
        <taxon>Dothideomycetes</taxon>
        <taxon>Pleosporomycetidae</taxon>
        <taxon>Pleosporales</taxon>
        <taxon>Pleosporineae</taxon>
        <taxon>Pleosporaceae</taxon>
        <taxon>Alternaria</taxon>
        <taxon>Alternaria sect. Alternaria</taxon>
        <taxon>Alternaria alternata complex</taxon>
    </lineage>
</organism>